<evidence type="ECO:0000256" key="4">
    <source>
        <dbReference type="ARBA" id="ARBA00023136"/>
    </source>
</evidence>
<evidence type="ECO:0000259" key="7">
    <source>
        <dbReference type="Pfam" id="PF04547"/>
    </source>
</evidence>
<feature type="transmembrane region" description="Helical" evidence="6">
    <location>
        <begin position="216"/>
        <end position="235"/>
    </location>
</feature>
<name>A0A9P4RAC1_9PLEO</name>
<feature type="domain" description="Anoctamin alpha-beta plait" evidence="8">
    <location>
        <begin position="23"/>
        <end position="144"/>
    </location>
</feature>
<dbReference type="Pfam" id="PF20877">
    <property type="entry name" value="Anoctamin_N"/>
    <property type="match status" value="1"/>
</dbReference>
<feature type="transmembrane region" description="Helical" evidence="6">
    <location>
        <begin position="288"/>
        <end position="309"/>
    </location>
</feature>
<protein>
    <recommendedName>
        <fullName evidence="11">Anoctamin</fullName>
    </recommendedName>
</protein>
<evidence type="ECO:0000313" key="10">
    <source>
        <dbReference type="Proteomes" id="UP000799444"/>
    </source>
</evidence>
<keyword evidence="2 6" id="KW-0812">Transmembrane</keyword>
<evidence type="ECO:0000313" key="9">
    <source>
        <dbReference type="EMBL" id="KAF2739811.1"/>
    </source>
</evidence>
<dbReference type="Pfam" id="PF04547">
    <property type="entry name" value="Anoctamin"/>
    <property type="match status" value="1"/>
</dbReference>
<dbReference type="PANTHER" id="PTHR12308:SF77">
    <property type="entry name" value="MEMBRANE STRESS RESPONSE PROTEIN (IST2), PUTATIVE (AFU_ORTHOLOGUE AFUA_4G03330)-RELATED"/>
    <property type="match status" value="1"/>
</dbReference>
<dbReference type="GO" id="GO:0016020">
    <property type="term" value="C:membrane"/>
    <property type="evidence" value="ECO:0007669"/>
    <property type="project" value="UniProtKB-SubCell"/>
</dbReference>
<comment type="subcellular location">
    <subcellularLocation>
        <location evidence="1">Membrane</location>
        <topology evidence="1">Multi-pass membrane protein</topology>
    </subcellularLocation>
</comment>
<organism evidence="9 10">
    <name type="scientific">Polyplosphaeria fusca</name>
    <dbReference type="NCBI Taxonomy" id="682080"/>
    <lineage>
        <taxon>Eukaryota</taxon>
        <taxon>Fungi</taxon>
        <taxon>Dikarya</taxon>
        <taxon>Ascomycota</taxon>
        <taxon>Pezizomycotina</taxon>
        <taxon>Dothideomycetes</taxon>
        <taxon>Pleosporomycetidae</taxon>
        <taxon>Pleosporales</taxon>
        <taxon>Tetraplosphaeriaceae</taxon>
        <taxon>Polyplosphaeria</taxon>
    </lineage>
</organism>
<evidence type="ECO:0000256" key="6">
    <source>
        <dbReference type="SAM" id="Phobius"/>
    </source>
</evidence>
<dbReference type="InterPro" id="IPR049452">
    <property type="entry name" value="Anoctamin_TM"/>
</dbReference>
<dbReference type="AlphaFoldDB" id="A0A9P4RAC1"/>
<feature type="region of interest" description="Disordered" evidence="5">
    <location>
        <begin position="691"/>
        <end position="719"/>
    </location>
</feature>
<comment type="caution">
    <text evidence="9">The sequence shown here is derived from an EMBL/GenBank/DDBJ whole genome shotgun (WGS) entry which is preliminary data.</text>
</comment>
<dbReference type="EMBL" id="ML996103">
    <property type="protein sequence ID" value="KAF2739811.1"/>
    <property type="molecule type" value="Genomic_DNA"/>
</dbReference>
<sequence>MRLQRVGTSLDPDFELGAVKYHDKYVVVYDFSTVDIDVAINEFSILMKDLEAVGLHTEVRTGYDQTLLVFVQAPRDLLGNTVYRSRVKDWLYGVVKDHPGGTKNSVVDGDFEAEDVLSMYHLVNWQQSNGGAGIVPQTGKWENVASIFPLHNHRKNQELMGRLSRTIFLSEEDLDRIRDLWGSKVAFYFAFLQTYFLFLTFPCAAGVLAWAFLPKYSLGFALIVGVWCTVFIEYWKIKEVDLSIRWGVRGVGGLKVNRPQFVYEREFVDSGGRVIHYFPRWKRITRQLCVIPFIMVSTLLLGLLIVIVFAMETLIGEVYNGPYKFYLEYLPTVALAVFLPYISNGLESIAAAMTEYENHRTADYHEMSLTQKIFVLNSVTNYLPIFLTAFVYIPFGHRIIPQLQHLIHDTFQLGDTKGNFVFESDTDRLRNEVIALTVTGQLSSAFEELALPYLKMQFHHWYRNFKSKRSRQHGEVTQSDGDDPSERRFLRRARRQGAMEAYDVQEDIAEMVLQYGYLALFSPVWPLIPIGFLVNNWFELRGDVFKICVEHQRPAPVRSDGLGPWVSSLELLTWLGSMSSAAIVHLFDGRIHGLYQSTGVNKWCSLPLTVFFSEHIFLGFRAAVRFALQRIGSQQIRRERAEKYAERKRLLDDLEASSQKSAHLDVGERERRKSIRLSDSDLFWTRQTEQGASQEAGVGMIKASKKSRWNASGGELKDD</sequence>
<dbReference type="InterPro" id="IPR049456">
    <property type="entry name" value="Anoctamin_N_fung"/>
</dbReference>
<accession>A0A9P4RAC1</accession>
<feature type="transmembrane region" description="Helical" evidence="6">
    <location>
        <begin position="373"/>
        <end position="395"/>
    </location>
</feature>
<feature type="domain" description="Anoctamin transmembrane" evidence="7">
    <location>
        <begin position="177"/>
        <end position="642"/>
    </location>
</feature>
<proteinExistence type="predicted"/>
<keyword evidence="3 6" id="KW-1133">Transmembrane helix</keyword>
<reference evidence="9" key="1">
    <citation type="journal article" date="2020" name="Stud. Mycol.">
        <title>101 Dothideomycetes genomes: a test case for predicting lifestyles and emergence of pathogens.</title>
        <authorList>
            <person name="Haridas S."/>
            <person name="Albert R."/>
            <person name="Binder M."/>
            <person name="Bloem J."/>
            <person name="Labutti K."/>
            <person name="Salamov A."/>
            <person name="Andreopoulos B."/>
            <person name="Baker S."/>
            <person name="Barry K."/>
            <person name="Bills G."/>
            <person name="Bluhm B."/>
            <person name="Cannon C."/>
            <person name="Castanera R."/>
            <person name="Culley D."/>
            <person name="Daum C."/>
            <person name="Ezra D."/>
            <person name="Gonzalez J."/>
            <person name="Henrissat B."/>
            <person name="Kuo A."/>
            <person name="Liang C."/>
            <person name="Lipzen A."/>
            <person name="Lutzoni F."/>
            <person name="Magnuson J."/>
            <person name="Mondo S."/>
            <person name="Nolan M."/>
            <person name="Ohm R."/>
            <person name="Pangilinan J."/>
            <person name="Park H.-J."/>
            <person name="Ramirez L."/>
            <person name="Alfaro M."/>
            <person name="Sun H."/>
            <person name="Tritt A."/>
            <person name="Yoshinaga Y."/>
            <person name="Zwiers L.-H."/>
            <person name="Turgeon B."/>
            <person name="Goodwin S."/>
            <person name="Spatafora J."/>
            <person name="Crous P."/>
            <person name="Grigoriev I."/>
        </authorList>
    </citation>
    <scope>NUCLEOTIDE SEQUENCE</scope>
    <source>
        <strain evidence="9">CBS 125425</strain>
    </source>
</reference>
<keyword evidence="4 6" id="KW-0472">Membrane</keyword>
<dbReference type="GO" id="GO:0005254">
    <property type="term" value="F:chloride channel activity"/>
    <property type="evidence" value="ECO:0007669"/>
    <property type="project" value="TreeGrafter"/>
</dbReference>
<dbReference type="PANTHER" id="PTHR12308">
    <property type="entry name" value="ANOCTAMIN"/>
    <property type="match status" value="1"/>
</dbReference>
<dbReference type="InterPro" id="IPR007632">
    <property type="entry name" value="Anoctamin"/>
</dbReference>
<feature type="transmembrane region" description="Helical" evidence="6">
    <location>
        <begin position="185"/>
        <end position="210"/>
    </location>
</feature>
<gene>
    <name evidence="9" type="ORF">EJ04DRAFT_559707</name>
</gene>
<evidence type="ECO:0000256" key="5">
    <source>
        <dbReference type="SAM" id="MobiDB-lite"/>
    </source>
</evidence>
<evidence type="ECO:0000256" key="3">
    <source>
        <dbReference type="ARBA" id="ARBA00022989"/>
    </source>
</evidence>
<evidence type="ECO:0008006" key="11">
    <source>
        <dbReference type="Google" id="ProtNLM"/>
    </source>
</evidence>
<evidence type="ECO:0000256" key="2">
    <source>
        <dbReference type="ARBA" id="ARBA00022692"/>
    </source>
</evidence>
<dbReference type="GO" id="GO:0032541">
    <property type="term" value="C:cortical endoplasmic reticulum"/>
    <property type="evidence" value="ECO:0007669"/>
    <property type="project" value="TreeGrafter"/>
</dbReference>
<evidence type="ECO:0000259" key="8">
    <source>
        <dbReference type="Pfam" id="PF20877"/>
    </source>
</evidence>
<dbReference type="OrthoDB" id="296386at2759"/>
<dbReference type="Proteomes" id="UP000799444">
    <property type="component" value="Unassembled WGS sequence"/>
</dbReference>
<keyword evidence="10" id="KW-1185">Reference proteome</keyword>
<feature type="transmembrane region" description="Helical" evidence="6">
    <location>
        <begin position="329"/>
        <end position="352"/>
    </location>
</feature>
<evidence type="ECO:0000256" key="1">
    <source>
        <dbReference type="ARBA" id="ARBA00004141"/>
    </source>
</evidence>